<name>C3J9N8_POREA</name>
<dbReference type="GO" id="GO:0050821">
    <property type="term" value="P:protein stabilization"/>
    <property type="evidence" value="ECO:0007669"/>
    <property type="project" value="TreeGrafter"/>
</dbReference>
<gene>
    <name evidence="5" type="ORF">POREN0001_0789</name>
</gene>
<keyword evidence="3" id="KW-0175">Coiled coil</keyword>
<dbReference type="eggNOG" id="COG2825">
    <property type="taxonomic scope" value="Bacteria"/>
</dbReference>
<feature type="signal peptide" evidence="4">
    <location>
        <begin position="1"/>
        <end position="25"/>
    </location>
</feature>
<evidence type="ECO:0000256" key="3">
    <source>
        <dbReference type="SAM" id="Coils"/>
    </source>
</evidence>
<dbReference type="AlphaFoldDB" id="C3J9N8"/>
<dbReference type="Proteomes" id="UP000004295">
    <property type="component" value="Unassembled WGS sequence"/>
</dbReference>
<dbReference type="SMART" id="SM00935">
    <property type="entry name" value="OmpH"/>
    <property type="match status" value="1"/>
</dbReference>
<dbReference type="GO" id="GO:0051082">
    <property type="term" value="F:unfolded protein binding"/>
    <property type="evidence" value="ECO:0007669"/>
    <property type="project" value="InterPro"/>
</dbReference>
<evidence type="ECO:0000256" key="1">
    <source>
        <dbReference type="ARBA" id="ARBA00009091"/>
    </source>
</evidence>
<dbReference type="PANTHER" id="PTHR35089:SF1">
    <property type="entry name" value="CHAPERONE PROTEIN SKP"/>
    <property type="match status" value="1"/>
</dbReference>
<comment type="similarity">
    <text evidence="1">Belongs to the Skp family.</text>
</comment>
<dbReference type="PROSITE" id="PS51257">
    <property type="entry name" value="PROKAR_LIPOPROTEIN"/>
    <property type="match status" value="1"/>
</dbReference>
<evidence type="ECO:0000313" key="5">
    <source>
        <dbReference type="EMBL" id="EEN83134.1"/>
    </source>
</evidence>
<evidence type="ECO:0000313" key="6">
    <source>
        <dbReference type="Proteomes" id="UP000004295"/>
    </source>
</evidence>
<dbReference type="SUPFAM" id="SSF111384">
    <property type="entry name" value="OmpH-like"/>
    <property type="match status" value="1"/>
</dbReference>
<proteinExistence type="inferred from homology"/>
<dbReference type="GO" id="GO:0005829">
    <property type="term" value="C:cytosol"/>
    <property type="evidence" value="ECO:0007669"/>
    <property type="project" value="TreeGrafter"/>
</dbReference>
<accession>C3J9N8</accession>
<feature type="coiled-coil region" evidence="3">
    <location>
        <begin position="106"/>
        <end position="159"/>
    </location>
</feature>
<protein>
    <submittedName>
        <fullName evidence="5">Outer membrane protein</fullName>
    </submittedName>
</protein>
<dbReference type="RefSeq" id="WP_004333125.1">
    <property type="nucleotide sequence ID" value="NZ_ACNN01000014.1"/>
</dbReference>
<dbReference type="STRING" id="553175.POREN0001_0789"/>
<dbReference type="InterPro" id="IPR005632">
    <property type="entry name" value="Chaperone_Skp"/>
</dbReference>
<feature type="chain" id="PRO_5002926259" evidence="4">
    <location>
        <begin position="26"/>
        <end position="211"/>
    </location>
</feature>
<keyword evidence="6" id="KW-1185">Reference proteome</keyword>
<reference evidence="5 6" key="1">
    <citation type="submission" date="2009-04" db="EMBL/GenBank/DDBJ databases">
        <authorList>
            <person name="Sebastian Y."/>
            <person name="Madupu R."/>
            <person name="Durkin A.S."/>
            <person name="Torralba M."/>
            <person name="Methe B."/>
            <person name="Sutton G.G."/>
            <person name="Strausberg R.L."/>
            <person name="Nelson K.E."/>
        </authorList>
    </citation>
    <scope>NUCLEOTIDE SEQUENCE [LARGE SCALE GENOMIC DNA]</scope>
    <source>
        <strain evidence="6">ATCC 35406 / BCRC 14492 / JCM 8526 / NCTC 13058 / HG 370</strain>
    </source>
</reference>
<comment type="caution">
    <text evidence="5">The sequence shown here is derived from an EMBL/GenBank/DDBJ whole genome shotgun (WGS) entry which is preliminary data.</text>
</comment>
<evidence type="ECO:0000256" key="2">
    <source>
        <dbReference type="ARBA" id="ARBA00022729"/>
    </source>
</evidence>
<organism evidence="5 6">
    <name type="scientific">Porphyromonas endodontalis (strain ATCC 35406 / DSM 24491 / JCM 8526 / CCUG 16442 / BCRC 14492 / NCTC 13058 / HG 370)</name>
    <name type="common">Bacteroides endodontalis</name>
    <dbReference type="NCBI Taxonomy" id="553175"/>
    <lineage>
        <taxon>Bacteria</taxon>
        <taxon>Pseudomonadati</taxon>
        <taxon>Bacteroidota</taxon>
        <taxon>Bacteroidia</taxon>
        <taxon>Bacteroidales</taxon>
        <taxon>Porphyromonadaceae</taxon>
        <taxon>Porphyromonas</taxon>
    </lineage>
</organism>
<dbReference type="Pfam" id="PF03938">
    <property type="entry name" value="OmpH"/>
    <property type="match status" value="1"/>
</dbReference>
<dbReference type="EMBL" id="ACNN01000014">
    <property type="protein sequence ID" value="EEN83134.1"/>
    <property type="molecule type" value="Genomic_DNA"/>
</dbReference>
<keyword evidence="2 4" id="KW-0732">Signal</keyword>
<dbReference type="GeneID" id="93365129"/>
<sequence>MQSFKQALVASFVALAILALGTACQSTNSTTNVSDSLASPSSNGLKIAYVELDSVLNNYEQYTEMKATLEKKSNDSRASLSAKMNNLQRAGASFQQKLQSNQFATREAAEAEQARLMKMQQELESLNASLTEQLMKEQEAAEEKLYKAIKEEIAKMNKDWGFDLILSNVKADNILYAADGLDITGRVIEELNKAYKKEAPEATPKKEEAKK</sequence>
<dbReference type="InterPro" id="IPR024930">
    <property type="entry name" value="Skp_dom_sf"/>
</dbReference>
<dbReference type="PANTHER" id="PTHR35089">
    <property type="entry name" value="CHAPERONE PROTEIN SKP"/>
    <property type="match status" value="1"/>
</dbReference>
<evidence type="ECO:0000256" key="4">
    <source>
        <dbReference type="SAM" id="SignalP"/>
    </source>
</evidence>
<dbReference type="Gene3D" id="3.30.910.20">
    <property type="entry name" value="Skp domain"/>
    <property type="match status" value="1"/>
</dbReference>